<evidence type="ECO:0000313" key="2">
    <source>
        <dbReference type="Proteomes" id="UP000078542"/>
    </source>
</evidence>
<protein>
    <submittedName>
        <fullName evidence="1">Uncharacterized protein</fullName>
    </submittedName>
</protein>
<dbReference type="AlphaFoldDB" id="A0A195CQU5"/>
<accession>A0A195CQU5</accession>
<sequence>MSYAGRYVKKSEGFVRKWTKHYNEIKSVDNLPKRGTRSTAKIDTKAIIEIH</sequence>
<dbReference type="EMBL" id="KQ977381">
    <property type="protein sequence ID" value="KYN03113.1"/>
    <property type="molecule type" value="Genomic_DNA"/>
</dbReference>
<dbReference type="Proteomes" id="UP000078542">
    <property type="component" value="Unassembled WGS sequence"/>
</dbReference>
<gene>
    <name evidence="1" type="ORF">ALC62_05980</name>
</gene>
<proteinExistence type="predicted"/>
<keyword evidence="2" id="KW-1185">Reference proteome</keyword>
<reference evidence="1 2" key="1">
    <citation type="submission" date="2016-03" db="EMBL/GenBank/DDBJ databases">
        <title>Cyphomyrmex costatus WGS genome.</title>
        <authorList>
            <person name="Nygaard S."/>
            <person name="Hu H."/>
            <person name="Boomsma J."/>
            <person name="Zhang G."/>
        </authorList>
    </citation>
    <scope>NUCLEOTIDE SEQUENCE [LARGE SCALE GENOMIC DNA]</scope>
    <source>
        <strain evidence="1">MS0001</strain>
        <tissue evidence="1">Whole body</tissue>
    </source>
</reference>
<name>A0A195CQU5_9HYME</name>
<organism evidence="1 2">
    <name type="scientific">Cyphomyrmex costatus</name>
    <dbReference type="NCBI Taxonomy" id="456900"/>
    <lineage>
        <taxon>Eukaryota</taxon>
        <taxon>Metazoa</taxon>
        <taxon>Ecdysozoa</taxon>
        <taxon>Arthropoda</taxon>
        <taxon>Hexapoda</taxon>
        <taxon>Insecta</taxon>
        <taxon>Pterygota</taxon>
        <taxon>Neoptera</taxon>
        <taxon>Endopterygota</taxon>
        <taxon>Hymenoptera</taxon>
        <taxon>Apocrita</taxon>
        <taxon>Aculeata</taxon>
        <taxon>Formicoidea</taxon>
        <taxon>Formicidae</taxon>
        <taxon>Myrmicinae</taxon>
        <taxon>Cyphomyrmex</taxon>
    </lineage>
</organism>
<evidence type="ECO:0000313" key="1">
    <source>
        <dbReference type="EMBL" id="KYN03113.1"/>
    </source>
</evidence>
<dbReference type="STRING" id="456900.A0A195CQU5"/>